<dbReference type="AlphaFoldDB" id="A0A0E9RXJ8"/>
<reference evidence="1" key="1">
    <citation type="submission" date="2014-11" db="EMBL/GenBank/DDBJ databases">
        <authorList>
            <person name="Amaro Gonzalez C."/>
        </authorList>
    </citation>
    <scope>NUCLEOTIDE SEQUENCE</scope>
</reference>
<protein>
    <submittedName>
        <fullName evidence="1">Uncharacterized protein</fullName>
    </submittedName>
</protein>
<name>A0A0E9RXJ8_ANGAN</name>
<evidence type="ECO:0000313" key="1">
    <source>
        <dbReference type="EMBL" id="JAH33115.1"/>
    </source>
</evidence>
<accession>A0A0E9RXJ8</accession>
<proteinExistence type="predicted"/>
<organism evidence="1">
    <name type="scientific">Anguilla anguilla</name>
    <name type="common">European freshwater eel</name>
    <name type="synonym">Muraena anguilla</name>
    <dbReference type="NCBI Taxonomy" id="7936"/>
    <lineage>
        <taxon>Eukaryota</taxon>
        <taxon>Metazoa</taxon>
        <taxon>Chordata</taxon>
        <taxon>Craniata</taxon>
        <taxon>Vertebrata</taxon>
        <taxon>Euteleostomi</taxon>
        <taxon>Actinopterygii</taxon>
        <taxon>Neopterygii</taxon>
        <taxon>Teleostei</taxon>
        <taxon>Anguilliformes</taxon>
        <taxon>Anguillidae</taxon>
        <taxon>Anguilla</taxon>
    </lineage>
</organism>
<reference evidence="1" key="2">
    <citation type="journal article" date="2015" name="Fish Shellfish Immunol.">
        <title>Early steps in the European eel (Anguilla anguilla)-Vibrio vulnificus interaction in the gills: Role of the RtxA13 toxin.</title>
        <authorList>
            <person name="Callol A."/>
            <person name="Pajuelo D."/>
            <person name="Ebbesson L."/>
            <person name="Teles M."/>
            <person name="MacKenzie S."/>
            <person name="Amaro C."/>
        </authorList>
    </citation>
    <scope>NUCLEOTIDE SEQUENCE</scope>
</reference>
<sequence>MQKHGNITETTGERKVAR</sequence>
<dbReference type="EMBL" id="GBXM01075462">
    <property type="protein sequence ID" value="JAH33115.1"/>
    <property type="molecule type" value="Transcribed_RNA"/>
</dbReference>